<feature type="transmembrane region" description="Helical" evidence="5">
    <location>
        <begin position="20"/>
        <end position="38"/>
    </location>
</feature>
<dbReference type="InterPro" id="IPR042177">
    <property type="entry name" value="Cell/Rod_1"/>
</dbReference>
<evidence type="ECO:0000256" key="5">
    <source>
        <dbReference type="SAM" id="Phobius"/>
    </source>
</evidence>
<comment type="similarity">
    <text evidence="1">Belongs to the MreC family.</text>
</comment>
<dbReference type="NCBIfam" id="NF010532">
    <property type="entry name" value="PRK13922.9-3"/>
    <property type="match status" value="1"/>
</dbReference>
<protein>
    <recommendedName>
        <fullName evidence="2">Cell shape-determining protein MreC</fullName>
    </recommendedName>
    <alternativeName>
        <fullName evidence="4">Cell shape protein MreC</fullName>
    </alternativeName>
</protein>
<accession>A0ABP8FEI7</accession>
<evidence type="ECO:0000256" key="4">
    <source>
        <dbReference type="ARBA" id="ARBA00032089"/>
    </source>
</evidence>
<dbReference type="Proteomes" id="UP001501207">
    <property type="component" value="Unassembled WGS sequence"/>
</dbReference>
<dbReference type="InterPro" id="IPR055342">
    <property type="entry name" value="MreC_beta-barrel_core"/>
</dbReference>
<keyword evidence="8" id="KW-1185">Reference proteome</keyword>
<dbReference type="Gene3D" id="2.40.10.350">
    <property type="entry name" value="Rod shape-determining protein MreC, domain 2"/>
    <property type="match status" value="1"/>
</dbReference>
<keyword evidence="5" id="KW-1133">Transmembrane helix</keyword>
<dbReference type="PANTHER" id="PTHR34138">
    <property type="entry name" value="CELL SHAPE-DETERMINING PROTEIN MREC"/>
    <property type="match status" value="1"/>
</dbReference>
<dbReference type="Pfam" id="PF04085">
    <property type="entry name" value="MreC"/>
    <property type="match status" value="1"/>
</dbReference>
<evidence type="ECO:0000313" key="7">
    <source>
        <dbReference type="EMBL" id="GAA4301826.1"/>
    </source>
</evidence>
<evidence type="ECO:0000256" key="2">
    <source>
        <dbReference type="ARBA" id="ARBA00013855"/>
    </source>
</evidence>
<keyword evidence="3" id="KW-0133">Cell shape</keyword>
<evidence type="ECO:0000313" key="8">
    <source>
        <dbReference type="Proteomes" id="UP001501207"/>
    </source>
</evidence>
<keyword evidence="5" id="KW-0472">Membrane</keyword>
<name>A0ABP8FEI7_9BACT</name>
<evidence type="ECO:0000256" key="1">
    <source>
        <dbReference type="ARBA" id="ARBA00009369"/>
    </source>
</evidence>
<sequence>MDFISKFLVVRNLIIFIRRYFNFFLFLVIEIFCLVLVFRNNNYQRATVLNSANRVTAGLYKKYNAIQYYFHLKAINDSLAVENDRLRNQLLRDFRTADTLADQVKEISDTAGRRKYLYMPARVVNNSVNTLVNYITIERGSEEGVTPNMAVISATGVAGIVRSVSDHYAVAISLLNKDSRISARLTRTGNFGSVRWNGRNPRYGTLTDIPRNVKVYKNDSVVTSGYSTIFPEGLLIGYVEGFTEQKSSNFHTIRIRFATDFYRLQYVSVIRNLMSEEQKKLEASVPHE</sequence>
<comment type="caution">
    <text evidence="7">The sequence shown here is derived from an EMBL/GenBank/DDBJ whole genome shotgun (WGS) entry which is preliminary data.</text>
</comment>
<dbReference type="InterPro" id="IPR042175">
    <property type="entry name" value="Cell/Rod_MreC_2"/>
</dbReference>
<dbReference type="Gene3D" id="2.40.10.340">
    <property type="entry name" value="Rod shape-determining protein MreC, domain 1"/>
    <property type="match status" value="1"/>
</dbReference>
<reference evidence="8" key="1">
    <citation type="journal article" date="2019" name="Int. J. Syst. Evol. Microbiol.">
        <title>The Global Catalogue of Microorganisms (GCM) 10K type strain sequencing project: providing services to taxonomists for standard genome sequencing and annotation.</title>
        <authorList>
            <consortium name="The Broad Institute Genomics Platform"/>
            <consortium name="The Broad Institute Genome Sequencing Center for Infectious Disease"/>
            <person name="Wu L."/>
            <person name="Ma J."/>
        </authorList>
    </citation>
    <scope>NUCLEOTIDE SEQUENCE [LARGE SCALE GENOMIC DNA]</scope>
    <source>
        <strain evidence="8">JCM 17664</strain>
    </source>
</reference>
<dbReference type="InterPro" id="IPR007221">
    <property type="entry name" value="MreC"/>
</dbReference>
<dbReference type="EMBL" id="BAABFN010000001">
    <property type="protein sequence ID" value="GAA4301826.1"/>
    <property type="molecule type" value="Genomic_DNA"/>
</dbReference>
<feature type="domain" description="Rod shape-determining protein MreC beta-barrel core" evidence="6">
    <location>
        <begin position="123"/>
        <end position="270"/>
    </location>
</feature>
<evidence type="ECO:0000259" key="6">
    <source>
        <dbReference type="Pfam" id="PF04085"/>
    </source>
</evidence>
<organism evidence="7 8">
    <name type="scientific">Compostibacter hankyongensis</name>
    <dbReference type="NCBI Taxonomy" id="1007089"/>
    <lineage>
        <taxon>Bacteria</taxon>
        <taxon>Pseudomonadati</taxon>
        <taxon>Bacteroidota</taxon>
        <taxon>Chitinophagia</taxon>
        <taxon>Chitinophagales</taxon>
        <taxon>Chitinophagaceae</taxon>
        <taxon>Compostibacter</taxon>
    </lineage>
</organism>
<evidence type="ECO:0000256" key="3">
    <source>
        <dbReference type="ARBA" id="ARBA00022960"/>
    </source>
</evidence>
<gene>
    <name evidence="7" type="primary">mreC</name>
    <name evidence="7" type="ORF">GCM10023143_03860</name>
</gene>
<proteinExistence type="inferred from homology"/>
<keyword evidence="5" id="KW-0812">Transmembrane</keyword>
<dbReference type="PANTHER" id="PTHR34138:SF1">
    <property type="entry name" value="CELL SHAPE-DETERMINING PROTEIN MREC"/>
    <property type="match status" value="1"/>
</dbReference>